<evidence type="ECO:0000256" key="8">
    <source>
        <dbReference type="ARBA" id="ARBA00022723"/>
    </source>
</evidence>
<evidence type="ECO:0000256" key="18">
    <source>
        <dbReference type="RuleBase" id="RU363127"/>
    </source>
</evidence>
<dbReference type="GO" id="GO:0005975">
    <property type="term" value="P:carbohydrate metabolic process"/>
    <property type="evidence" value="ECO:0007669"/>
    <property type="project" value="TreeGrafter"/>
</dbReference>
<proteinExistence type="inferred from homology"/>
<comment type="similarity">
    <text evidence="4 18">Belongs to the glycosyltransferase 43 family.</text>
</comment>
<dbReference type="KEGG" id="dvv:114337977"/>
<evidence type="ECO:0000256" key="9">
    <source>
        <dbReference type="ARBA" id="ARBA00022968"/>
    </source>
</evidence>
<feature type="transmembrane region" description="Helical" evidence="18">
    <location>
        <begin position="41"/>
        <end position="59"/>
    </location>
</feature>
<keyword evidence="9 18" id="KW-0735">Signal-anchor</keyword>
<dbReference type="Gene3D" id="3.90.550.10">
    <property type="entry name" value="Spore Coat Polysaccharide Biosynthesis Protein SpsA, Chain A"/>
    <property type="match status" value="1"/>
</dbReference>
<dbReference type="PANTHER" id="PTHR10896:SF50">
    <property type="entry name" value="GALACTOSYLGALACTOSYLXYLOSYLPROTEIN 3-BETA-GLUCURONOSYLTRANSFERASE P"/>
    <property type="match status" value="1"/>
</dbReference>
<dbReference type="EC" id="2.4.1.135" evidence="5 18"/>
<dbReference type="RefSeq" id="XP_028144361.1">
    <property type="nucleotide sequence ID" value="XM_028288560.1"/>
</dbReference>
<dbReference type="AlphaFoldDB" id="A0A6P7G5S6"/>
<name>A0A6P7G5S6_DIAVI</name>
<comment type="subcellular location">
    <subcellularLocation>
        <location evidence="2 18">Golgi apparatus membrane</location>
        <topology evidence="2 18">Single-pass type II membrane protein</topology>
    </subcellularLocation>
</comment>
<keyword evidence="6 18" id="KW-0808">Transferase</keyword>
<evidence type="ECO:0000256" key="13">
    <source>
        <dbReference type="ARBA" id="ARBA00023180"/>
    </source>
</evidence>
<dbReference type="InterPro" id="IPR029044">
    <property type="entry name" value="Nucleotide-diphossugar_trans"/>
</dbReference>
<evidence type="ECO:0000256" key="17">
    <source>
        <dbReference type="PIRSR" id="PIRSR605027-3"/>
    </source>
</evidence>
<evidence type="ECO:0000256" key="12">
    <source>
        <dbReference type="ARBA" id="ARBA00023136"/>
    </source>
</evidence>
<dbReference type="CDD" id="cd00218">
    <property type="entry name" value="GlcAT-I"/>
    <property type="match status" value="1"/>
</dbReference>
<evidence type="ECO:0000256" key="6">
    <source>
        <dbReference type="ARBA" id="ARBA00022679"/>
    </source>
</evidence>
<keyword evidence="7 18" id="KW-0812">Transmembrane</keyword>
<dbReference type="OrthoDB" id="675023at2759"/>
<dbReference type="PANTHER" id="PTHR10896">
    <property type="entry name" value="GALACTOSYLGALACTOSYLXYLOSYLPROTEIN 3-BETA-GLUCURONOSYLTRANSFERASE BETA-1,3-GLUCURONYLTRANSFERASE"/>
    <property type="match status" value="1"/>
</dbReference>
<dbReference type="InParanoid" id="A0A6P7G5S6"/>
<evidence type="ECO:0000256" key="1">
    <source>
        <dbReference type="ARBA" id="ARBA00001936"/>
    </source>
</evidence>
<gene>
    <name evidence="21" type="primary">LOC114337977</name>
</gene>
<evidence type="ECO:0000256" key="15">
    <source>
        <dbReference type="ARBA" id="ARBA00047979"/>
    </source>
</evidence>
<evidence type="ECO:0000313" key="19">
    <source>
        <dbReference type="EnsemblMetazoa" id="XP_028144361.1"/>
    </source>
</evidence>
<dbReference type="InterPro" id="IPR005027">
    <property type="entry name" value="Glyco_trans_43"/>
</dbReference>
<feature type="active site" description="Proton donor/acceptor" evidence="16">
    <location>
        <position position="267"/>
    </location>
</feature>
<keyword evidence="10 18" id="KW-1133">Transmembrane helix</keyword>
<keyword evidence="11 18" id="KW-0333">Golgi apparatus</keyword>
<keyword evidence="8 17" id="KW-0479">Metal-binding</keyword>
<evidence type="ECO:0000313" key="20">
    <source>
        <dbReference type="Proteomes" id="UP001652700"/>
    </source>
</evidence>
<sequence>MVLLESVPNDFETRKLLSLPQEEIVQQKKFADRDMKKSRKIVILLSLCVVVMITQIYMITHNVKIETVNYYTKEETDLPELYVITPTFKKPEQIPELVRLSQTLLLIPKLTWLVVEDGYEKNDRVEAVLKRKIGLNYRYLLAPMPEKYRNSSYAKPKGVSNRNKGLGWIRKYAKNGVLYFADDDNTYDVKLFHEIRKTKTVSLFPVGLVTELGLSSPIVENCQFIDFYDGWIGGRKFPVDMAGFAVSVEFLLSRPNASMPYTAGYEEDGFLRSLAPFEAKEAQILASCCSEILVWHTRTVHTSPAKRNNLTTVYKNSNLPILQELIV</sequence>
<dbReference type="Proteomes" id="UP001652700">
    <property type="component" value="Unplaced"/>
</dbReference>
<feature type="binding site" evidence="17">
    <location>
        <position position="184"/>
    </location>
    <ligand>
        <name>Mn(2+)</name>
        <dbReference type="ChEBI" id="CHEBI:29035"/>
    </ligand>
</feature>
<keyword evidence="13" id="KW-0325">Glycoprotein</keyword>
<dbReference type="GO" id="GO:0050650">
    <property type="term" value="P:chondroitin sulfate proteoglycan biosynthetic process"/>
    <property type="evidence" value="ECO:0007669"/>
    <property type="project" value="TreeGrafter"/>
</dbReference>
<dbReference type="GO" id="GO:0015018">
    <property type="term" value="F:galactosylgalactosylxylosylprotein 3-beta-glucuronosyltransferase activity"/>
    <property type="evidence" value="ECO:0007669"/>
    <property type="project" value="UniProtKB-UniRule"/>
</dbReference>
<dbReference type="UniPathway" id="UPA00378"/>
<dbReference type="Pfam" id="PF03360">
    <property type="entry name" value="Glyco_transf_43"/>
    <property type="match status" value="1"/>
</dbReference>
<evidence type="ECO:0000256" key="10">
    <source>
        <dbReference type="ARBA" id="ARBA00022989"/>
    </source>
</evidence>
<evidence type="ECO:0000256" key="11">
    <source>
        <dbReference type="ARBA" id="ARBA00023034"/>
    </source>
</evidence>
<reference evidence="19" key="2">
    <citation type="submission" date="2025-05" db="UniProtKB">
        <authorList>
            <consortium name="EnsemblMetazoa"/>
        </authorList>
    </citation>
    <scope>IDENTIFICATION</scope>
</reference>
<keyword evidence="20" id="KW-1185">Reference proteome</keyword>
<comment type="catalytic activity">
    <reaction evidence="15 18">
        <text>3-O-(beta-D-galactosyl-(1-&gt;3)-beta-D-galactosyl-(1-&gt;4)-beta-D-xylosyl)-L-seryl-[protein] + UDP-alpha-D-glucuronate = 3-O-(beta-D-GlcA-(1-&gt;3)-beta-D-Gal-(1-&gt;3)-beta-D-Gal-(1-&gt;4)-beta-D-Xyl)-L-seryl-[protein] + UDP + H(+)</text>
        <dbReference type="Rhea" id="RHEA:24168"/>
        <dbReference type="Rhea" id="RHEA-COMP:12571"/>
        <dbReference type="Rhea" id="RHEA-COMP:12573"/>
        <dbReference type="ChEBI" id="CHEBI:15378"/>
        <dbReference type="ChEBI" id="CHEBI:58052"/>
        <dbReference type="ChEBI" id="CHEBI:58223"/>
        <dbReference type="ChEBI" id="CHEBI:132090"/>
        <dbReference type="ChEBI" id="CHEBI:132093"/>
        <dbReference type="EC" id="2.4.1.135"/>
    </reaction>
</comment>
<dbReference type="GeneID" id="114337977"/>
<evidence type="ECO:0000256" key="5">
    <source>
        <dbReference type="ARBA" id="ARBA00012641"/>
    </source>
</evidence>
<dbReference type="GO" id="GO:0046872">
    <property type="term" value="F:metal ion binding"/>
    <property type="evidence" value="ECO:0007669"/>
    <property type="project" value="UniProtKB-KW"/>
</dbReference>
<reference evidence="21" key="1">
    <citation type="submission" date="2025-04" db="UniProtKB">
        <authorList>
            <consortium name="RefSeq"/>
        </authorList>
    </citation>
    <scope>IDENTIFICATION</scope>
    <source>
        <tissue evidence="21">Whole insect</tissue>
    </source>
</reference>
<dbReference type="GO" id="GO:0000139">
    <property type="term" value="C:Golgi membrane"/>
    <property type="evidence" value="ECO:0007669"/>
    <property type="project" value="UniProtKB-SubCell"/>
</dbReference>
<organism evidence="21">
    <name type="scientific">Diabrotica virgifera virgifera</name>
    <name type="common">western corn rootworm</name>
    <dbReference type="NCBI Taxonomy" id="50390"/>
    <lineage>
        <taxon>Eukaryota</taxon>
        <taxon>Metazoa</taxon>
        <taxon>Ecdysozoa</taxon>
        <taxon>Arthropoda</taxon>
        <taxon>Hexapoda</taxon>
        <taxon>Insecta</taxon>
        <taxon>Pterygota</taxon>
        <taxon>Neoptera</taxon>
        <taxon>Endopterygota</taxon>
        <taxon>Coleoptera</taxon>
        <taxon>Polyphaga</taxon>
        <taxon>Cucujiformia</taxon>
        <taxon>Chrysomeloidea</taxon>
        <taxon>Chrysomelidae</taxon>
        <taxon>Galerucinae</taxon>
        <taxon>Diabroticina</taxon>
        <taxon>Diabroticites</taxon>
        <taxon>Diabrotica</taxon>
    </lineage>
</organism>
<evidence type="ECO:0000313" key="21">
    <source>
        <dbReference type="RefSeq" id="XP_028144361.1"/>
    </source>
</evidence>
<evidence type="ECO:0000256" key="2">
    <source>
        <dbReference type="ARBA" id="ARBA00004323"/>
    </source>
</evidence>
<evidence type="ECO:0000256" key="7">
    <source>
        <dbReference type="ARBA" id="ARBA00022692"/>
    </source>
</evidence>
<dbReference type="FunFam" id="3.90.550.10:FF:000044">
    <property type="entry name" value="Galactosylgalactosylxylosylprotein 3-beta-glucuronosyltransferase"/>
    <property type="match status" value="1"/>
</dbReference>
<protein>
    <recommendedName>
        <fullName evidence="5 18">Galactosylgalactosylxylosylprotein 3-beta-glucuronosyltransferase</fullName>
        <ecNumber evidence="5 18">2.4.1.135</ecNumber>
    </recommendedName>
</protein>
<comment type="cofactor">
    <cofactor evidence="1 17 18">
        <name>Mn(2+)</name>
        <dbReference type="ChEBI" id="CHEBI:29035"/>
    </cofactor>
</comment>
<keyword evidence="12 18" id="KW-0472">Membrane</keyword>
<dbReference type="SUPFAM" id="SSF53448">
    <property type="entry name" value="Nucleotide-diphospho-sugar transferases"/>
    <property type="match status" value="1"/>
</dbReference>
<keyword evidence="14 17" id="KW-0464">Manganese</keyword>
<dbReference type="EnsemblMetazoa" id="XM_028288560.2">
    <property type="protein sequence ID" value="XP_028144361.1"/>
    <property type="gene ID" value="LOC114337977"/>
</dbReference>
<evidence type="ECO:0000256" key="4">
    <source>
        <dbReference type="ARBA" id="ARBA00007706"/>
    </source>
</evidence>
<evidence type="ECO:0000256" key="14">
    <source>
        <dbReference type="ARBA" id="ARBA00023211"/>
    </source>
</evidence>
<evidence type="ECO:0000256" key="16">
    <source>
        <dbReference type="PIRSR" id="PIRSR605027-1"/>
    </source>
</evidence>
<comment type="pathway">
    <text evidence="3 18">Protein modification; protein glycosylation.</text>
</comment>
<accession>A0A6P7G5S6</accession>
<evidence type="ECO:0000256" key="3">
    <source>
        <dbReference type="ARBA" id="ARBA00004922"/>
    </source>
</evidence>